<keyword evidence="1" id="KW-0004">4Fe-4S</keyword>
<dbReference type="CDD" id="cd16371">
    <property type="entry name" value="DMSOR_beta_like"/>
    <property type="match status" value="1"/>
</dbReference>
<dbReference type="GO" id="GO:0051539">
    <property type="term" value="F:4 iron, 4 sulfur cluster binding"/>
    <property type="evidence" value="ECO:0007669"/>
    <property type="project" value="UniProtKB-KW"/>
</dbReference>
<evidence type="ECO:0000256" key="1">
    <source>
        <dbReference type="ARBA" id="ARBA00022485"/>
    </source>
</evidence>
<evidence type="ECO:0000256" key="2">
    <source>
        <dbReference type="ARBA" id="ARBA00022723"/>
    </source>
</evidence>
<protein>
    <submittedName>
        <fullName evidence="6">Oxidoreductase</fullName>
    </submittedName>
</protein>
<feature type="domain" description="4Fe-4S ferredoxin-type" evidence="5">
    <location>
        <begin position="3"/>
        <end position="31"/>
    </location>
</feature>
<evidence type="ECO:0000313" key="7">
    <source>
        <dbReference type="Proteomes" id="UP000078532"/>
    </source>
</evidence>
<accession>A0A1B7LG56</accession>
<dbReference type="PANTHER" id="PTHR43177:SF9">
    <property type="entry name" value="PROTEIN NRFC"/>
    <property type="match status" value="1"/>
</dbReference>
<dbReference type="Proteomes" id="UP000078532">
    <property type="component" value="Unassembled WGS sequence"/>
</dbReference>
<evidence type="ECO:0000313" key="6">
    <source>
        <dbReference type="EMBL" id="OAT84830.1"/>
    </source>
</evidence>
<dbReference type="PANTHER" id="PTHR43177">
    <property type="entry name" value="PROTEIN NRFC"/>
    <property type="match status" value="1"/>
</dbReference>
<dbReference type="InterPro" id="IPR017896">
    <property type="entry name" value="4Fe4S_Fe-S-bd"/>
</dbReference>
<dbReference type="AlphaFoldDB" id="A0A1B7LG56"/>
<organism evidence="6 7">
    <name type="scientific">Desulfotomaculum copahuensis</name>
    <dbReference type="NCBI Taxonomy" id="1838280"/>
    <lineage>
        <taxon>Bacteria</taxon>
        <taxon>Bacillati</taxon>
        <taxon>Bacillota</taxon>
        <taxon>Clostridia</taxon>
        <taxon>Eubacteriales</taxon>
        <taxon>Desulfotomaculaceae</taxon>
        <taxon>Desulfotomaculum</taxon>
    </lineage>
</organism>
<feature type="domain" description="4Fe-4S ferredoxin-type" evidence="5">
    <location>
        <begin position="80"/>
        <end position="109"/>
    </location>
</feature>
<evidence type="ECO:0000256" key="3">
    <source>
        <dbReference type="ARBA" id="ARBA00023004"/>
    </source>
</evidence>
<evidence type="ECO:0000256" key="4">
    <source>
        <dbReference type="ARBA" id="ARBA00023014"/>
    </source>
</evidence>
<dbReference type="RefSeq" id="WP_066667243.1">
    <property type="nucleotide sequence ID" value="NZ_LYVF01000092.1"/>
</dbReference>
<dbReference type="InterPro" id="IPR050954">
    <property type="entry name" value="ET_IronSulfur_Cluster-Binding"/>
</dbReference>
<dbReference type="OrthoDB" id="9810688at2"/>
<dbReference type="InterPro" id="IPR017900">
    <property type="entry name" value="4Fe4S_Fe_S_CS"/>
</dbReference>
<sequence>MQLGFLINTEKCIGCQSCEMACKNEFQTDAVVHWRRVYPVGEKNYPRPERIFMSIACNHCARPECLRVCPVQAYTKREDGIVVHNHDRCIGCRSCVMACPYRAPQYNPHYRKVEKCSLCYLRIDQGKKPACVDACSVGALQLIRLDKAAVPDTVDRMPGFPDPSITGPSVRFVPPVIGTQVRGN</sequence>
<dbReference type="STRING" id="1838280.A6M21_07345"/>
<keyword evidence="4" id="KW-0411">Iron-sulfur</keyword>
<keyword evidence="2" id="KW-0479">Metal-binding</keyword>
<keyword evidence="7" id="KW-1185">Reference proteome</keyword>
<evidence type="ECO:0000259" key="5">
    <source>
        <dbReference type="PROSITE" id="PS51379"/>
    </source>
</evidence>
<feature type="domain" description="4Fe-4S ferredoxin-type" evidence="5">
    <location>
        <begin position="46"/>
        <end position="79"/>
    </location>
</feature>
<dbReference type="Pfam" id="PF13247">
    <property type="entry name" value="Fer4_11"/>
    <property type="match status" value="1"/>
</dbReference>
<dbReference type="EMBL" id="LYVF01000092">
    <property type="protein sequence ID" value="OAT84830.1"/>
    <property type="molecule type" value="Genomic_DNA"/>
</dbReference>
<comment type="caution">
    <text evidence="6">The sequence shown here is derived from an EMBL/GenBank/DDBJ whole genome shotgun (WGS) entry which is preliminary data.</text>
</comment>
<dbReference type="PROSITE" id="PS51379">
    <property type="entry name" value="4FE4S_FER_2"/>
    <property type="match status" value="3"/>
</dbReference>
<dbReference type="Gene3D" id="3.30.70.20">
    <property type="match status" value="2"/>
</dbReference>
<reference evidence="6 7" key="1">
    <citation type="submission" date="2016-04" db="EMBL/GenBank/DDBJ databases">
        <authorList>
            <person name="Evans L.H."/>
            <person name="Alamgir A."/>
            <person name="Owens N."/>
            <person name="Weber N.D."/>
            <person name="Virtaneva K."/>
            <person name="Barbian K."/>
            <person name="Babar A."/>
            <person name="Rosenke K."/>
        </authorList>
    </citation>
    <scope>NUCLEOTIDE SEQUENCE [LARGE SCALE GENOMIC DNA]</scope>
    <source>
        <strain evidence="6 7">LMa1</strain>
    </source>
</reference>
<dbReference type="SUPFAM" id="SSF54862">
    <property type="entry name" value="4Fe-4S ferredoxins"/>
    <property type="match status" value="1"/>
</dbReference>
<keyword evidence="3" id="KW-0408">Iron</keyword>
<gene>
    <name evidence="6" type="ORF">A6M21_07345</name>
</gene>
<proteinExistence type="predicted"/>
<dbReference type="PROSITE" id="PS00198">
    <property type="entry name" value="4FE4S_FER_1"/>
    <property type="match status" value="1"/>
</dbReference>
<name>A0A1B7LG56_9FIRM</name>
<dbReference type="GO" id="GO:0046872">
    <property type="term" value="F:metal ion binding"/>
    <property type="evidence" value="ECO:0007669"/>
    <property type="project" value="UniProtKB-KW"/>
</dbReference>
<dbReference type="Pfam" id="PF12797">
    <property type="entry name" value="Fer4_2"/>
    <property type="match status" value="1"/>
</dbReference>